<dbReference type="SUPFAM" id="SSF160935">
    <property type="entry name" value="VPA0735-like"/>
    <property type="match status" value="1"/>
</dbReference>
<dbReference type="InterPro" id="IPR037050">
    <property type="entry name" value="DUF1254_sf"/>
</dbReference>
<protein>
    <submittedName>
        <fullName evidence="3">Uncharacterized protein</fullName>
    </submittedName>
</protein>
<dbReference type="Proteomes" id="UP000198302">
    <property type="component" value="Unassembled WGS sequence"/>
</dbReference>
<feature type="domain" description="DUF1254" evidence="2">
    <location>
        <begin position="47"/>
        <end position="180"/>
    </location>
</feature>
<evidence type="ECO:0000313" key="4">
    <source>
        <dbReference type="Proteomes" id="UP000198302"/>
    </source>
</evidence>
<dbReference type="EMBL" id="MUGX01000025">
    <property type="protein sequence ID" value="OXA85426.1"/>
    <property type="molecule type" value="Genomic_DNA"/>
</dbReference>
<dbReference type="InterPro" id="IPR010621">
    <property type="entry name" value="DUF1214"/>
</dbReference>
<proteinExistence type="predicted"/>
<dbReference type="Gene3D" id="2.60.120.600">
    <property type="entry name" value="Domain of unknown function DUF1214, C-terminal domain"/>
    <property type="match status" value="1"/>
</dbReference>
<feature type="domain" description="DUF1214" evidence="1">
    <location>
        <begin position="327"/>
        <end position="432"/>
    </location>
</feature>
<dbReference type="Pfam" id="PF06863">
    <property type="entry name" value="DUF1254"/>
    <property type="match status" value="1"/>
</dbReference>
<comment type="caution">
    <text evidence="3">The sequence shown here is derived from an EMBL/GenBank/DDBJ whole genome shotgun (WGS) entry which is preliminary data.</text>
</comment>
<dbReference type="PANTHER" id="PTHR36509:SF3">
    <property type="entry name" value="SIGNAL PEPTIDE PROTEIN"/>
    <property type="match status" value="1"/>
</dbReference>
<organism evidence="3 4">
    <name type="scientific">Flavobacterium hibernum</name>
    <dbReference type="NCBI Taxonomy" id="37752"/>
    <lineage>
        <taxon>Bacteria</taxon>
        <taxon>Pseudomonadati</taxon>
        <taxon>Bacteroidota</taxon>
        <taxon>Flavobacteriia</taxon>
        <taxon>Flavobacteriales</taxon>
        <taxon>Flavobacteriaceae</taxon>
        <taxon>Flavobacterium</taxon>
    </lineage>
</organism>
<dbReference type="Gene3D" id="2.60.40.1610">
    <property type="entry name" value="Domain of unknown function DUF1254"/>
    <property type="match status" value="1"/>
</dbReference>
<keyword evidence="4" id="KW-1185">Reference proteome</keyword>
<gene>
    <name evidence="3" type="ORF">B0A73_16750</name>
</gene>
<sequence length="449" mass="51023">MTTAFKPANIKEEILYQRGIEAAIWGMPAVNYQLMYDALAKINGKDNQVVIWPKLLDWKNQTLTPNPDVIYLMPFFNTEKVGPVVLEIPPADNGVFNGSIMTYWQNALEDVGPGGVDKGKGGKYLFLPPGYDKNKIPAGYIPLQSDTFRGYALLRSVLKSGSAADVATAVAYSKRIKMYPLSEASKNPATVFVDASDKVYESNIPFDFSFYETLNKIVQFEPWLDRDRAMIDPLKTIGIERNKPFSPDSRTKEILAQSVKTARKWLEYNYEAIPPFFKDTHWFFPANEDNIRSVKSTYSITEIYPIDNRAVCYMIAFFSAKHLGESQYYLMQIVDKDGNSLDGNSHYKVNVPANVPVKQYWSMTVYNRETHTFIRDKKWAARSSQTPGLKTNPDGSVDLYFGPTPPESGESNWVPTDSKGKFEILARFYGPKPNLYDQSWKLNDIQKVK</sequence>
<dbReference type="Gene3D" id="1.10.3360.10">
    <property type="entry name" value="VPA0735-like domain"/>
    <property type="match status" value="1"/>
</dbReference>
<name>A0ABX4C0X4_9FLAO</name>
<evidence type="ECO:0000259" key="1">
    <source>
        <dbReference type="Pfam" id="PF06742"/>
    </source>
</evidence>
<dbReference type="InterPro" id="IPR037049">
    <property type="entry name" value="DUF1214_C_sf"/>
</dbReference>
<reference evidence="3 4" key="1">
    <citation type="submission" date="2016-11" db="EMBL/GenBank/DDBJ databases">
        <title>Whole genomes of Flavobacteriaceae.</title>
        <authorList>
            <person name="Stine C."/>
            <person name="Li C."/>
            <person name="Tadesse D."/>
        </authorList>
    </citation>
    <scope>NUCLEOTIDE SEQUENCE [LARGE SCALE GENOMIC DNA]</scope>
    <source>
        <strain evidence="3 4">ATCC 51468</strain>
    </source>
</reference>
<dbReference type="Pfam" id="PF06742">
    <property type="entry name" value="DUF1214"/>
    <property type="match status" value="1"/>
</dbReference>
<evidence type="ECO:0000259" key="2">
    <source>
        <dbReference type="Pfam" id="PF06863"/>
    </source>
</evidence>
<evidence type="ECO:0000313" key="3">
    <source>
        <dbReference type="EMBL" id="OXA85426.1"/>
    </source>
</evidence>
<accession>A0ABX4C0X4</accession>
<dbReference type="InterPro" id="IPR010679">
    <property type="entry name" value="DUF1254"/>
</dbReference>
<dbReference type="PANTHER" id="PTHR36509">
    <property type="entry name" value="BLL3101 PROTEIN"/>
    <property type="match status" value="1"/>
</dbReference>